<organism evidence="1 2">
    <name type="scientific">Lentzea cavernae</name>
    <dbReference type="NCBI Taxonomy" id="2020703"/>
    <lineage>
        <taxon>Bacteria</taxon>
        <taxon>Bacillati</taxon>
        <taxon>Actinomycetota</taxon>
        <taxon>Actinomycetes</taxon>
        <taxon>Pseudonocardiales</taxon>
        <taxon>Pseudonocardiaceae</taxon>
        <taxon>Lentzea</taxon>
    </lineage>
</organism>
<comment type="caution">
    <text evidence="1">The sequence shown here is derived from an EMBL/GenBank/DDBJ whole genome shotgun (WGS) entry which is preliminary data.</text>
</comment>
<evidence type="ECO:0000313" key="1">
    <source>
        <dbReference type="EMBL" id="GHH58140.1"/>
    </source>
</evidence>
<keyword evidence="2" id="KW-1185">Reference proteome</keyword>
<name>A0ABQ3MRF0_9PSEU</name>
<accession>A0ABQ3MRF0</accession>
<evidence type="ECO:0000313" key="2">
    <source>
        <dbReference type="Proteomes" id="UP000605568"/>
    </source>
</evidence>
<gene>
    <name evidence="1" type="ORF">GCM10017774_78950</name>
</gene>
<protein>
    <submittedName>
        <fullName evidence="1">Uncharacterized protein</fullName>
    </submittedName>
</protein>
<dbReference type="Proteomes" id="UP000605568">
    <property type="component" value="Unassembled WGS sequence"/>
</dbReference>
<reference evidence="2" key="1">
    <citation type="journal article" date="2019" name="Int. J. Syst. Evol. Microbiol.">
        <title>The Global Catalogue of Microorganisms (GCM) 10K type strain sequencing project: providing services to taxonomists for standard genome sequencing and annotation.</title>
        <authorList>
            <consortium name="The Broad Institute Genomics Platform"/>
            <consortium name="The Broad Institute Genome Sequencing Center for Infectious Disease"/>
            <person name="Wu L."/>
            <person name="Ma J."/>
        </authorList>
    </citation>
    <scope>NUCLEOTIDE SEQUENCE [LARGE SCALE GENOMIC DNA]</scope>
    <source>
        <strain evidence="2">CGMCC 4.7367</strain>
    </source>
</reference>
<sequence length="126" mass="13241">MVVVVVVGAAELLLGAALDSDVLLLGVAGSDVGADVGNATSLPEPQAAVNARTPASAMDAAYGFLPAENRADLSERADLISRADMSSFRNGLFRPPCTRGRATAHRTAVTLDTVTRRSQHDHEKWN</sequence>
<proteinExistence type="predicted"/>
<dbReference type="EMBL" id="BNAR01000019">
    <property type="protein sequence ID" value="GHH58140.1"/>
    <property type="molecule type" value="Genomic_DNA"/>
</dbReference>